<feature type="transmembrane region" description="Helical" evidence="2">
    <location>
        <begin position="49"/>
        <end position="68"/>
    </location>
</feature>
<feature type="region of interest" description="Disordered" evidence="1">
    <location>
        <begin position="338"/>
        <end position="373"/>
    </location>
</feature>
<feature type="compositionally biased region" description="Polar residues" evidence="1">
    <location>
        <begin position="419"/>
        <end position="433"/>
    </location>
</feature>
<keyword evidence="2" id="KW-0472">Membrane</keyword>
<evidence type="ECO:0000313" key="4">
    <source>
        <dbReference type="EMBL" id="KAJ9151143.1"/>
    </source>
</evidence>
<feature type="chain" id="PRO_5041360862" evidence="3">
    <location>
        <begin position="26"/>
        <end position="502"/>
    </location>
</feature>
<feature type="region of interest" description="Disordered" evidence="1">
    <location>
        <begin position="417"/>
        <end position="502"/>
    </location>
</feature>
<dbReference type="AlphaFoldDB" id="A0AA38VX16"/>
<gene>
    <name evidence="4" type="ORF">NKR23_g3230</name>
</gene>
<keyword evidence="3" id="KW-0732">Signal</keyword>
<organism evidence="4 5">
    <name type="scientific">Pleurostoma richardsiae</name>
    <dbReference type="NCBI Taxonomy" id="41990"/>
    <lineage>
        <taxon>Eukaryota</taxon>
        <taxon>Fungi</taxon>
        <taxon>Dikarya</taxon>
        <taxon>Ascomycota</taxon>
        <taxon>Pezizomycotina</taxon>
        <taxon>Sordariomycetes</taxon>
        <taxon>Sordariomycetidae</taxon>
        <taxon>Calosphaeriales</taxon>
        <taxon>Pleurostomataceae</taxon>
        <taxon>Pleurostoma</taxon>
    </lineage>
</organism>
<sequence>MRLASSNLAPSLSFSLASILVPVAAAPSSGQLKRGLTDTEYLPAQIGGIVGSYALSLVLVAIVLLILAKKRRERLNALEEEEAGLGGADFIRERFSAYIPYQPGQPSGQLPGQHIPYPLQIPKSGVPNFSYPSPTSPSFNRDQNPYIYPSPISSLGAPGIDCNVDQTIVARDRKMAQSQLEEMYKYVMEQEAAKEAGVDFKPPIMGVPTQNKSSSTLTKKERNKPANLNLGSEKKESRVSSILSALKSPRQKKLQGVSISSPIMTPMSGTFPRQDGEEMNPIPPRHYAPPRPPPIPTDQHPYSQRRTGPVSPITPDISPQSTQSIDERIGAQNCLPQGHARNVSSATSEVDPVSAVSDTSQTPLVGLPSSPKPGVTRFPSLASLPSSPKPGATFSRANAPSAIRADGSLPLRAYEPSLASPTSSAAHTKQTVFERTGPLSPGPNTARTPWTGAPVPYSPYQPYTPVIPMTPSLVTKADRKRMKKFEPKTPTLEMVKSSEEIW</sequence>
<dbReference type="EMBL" id="JANBVO010000006">
    <property type="protein sequence ID" value="KAJ9151143.1"/>
    <property type="molecule type" value="Genomic_DNA"/>
</dbReference>
<comment type="caution">
    <text evidence="4">The sequence shown here is derived from an EMBL/GenBank/DDBJ whole genome shotgun (WGS) entry which is preliminary data.</text>
</comment>
<feature type="region of interest" description="Disordered" evidence="1">
    <location>
        <begin position="203"/>
        <end position="237"/>
    </location>
</feature>
<evidence type="ECO:0000256" key="2">
    <source>
        <dbReference type="SAM" id="Phobius"/>
    </source>
</evidence>
<feature type="compositionally biased region" description="Pro residues" evidence="1">
    <location>
        <begin position="281"/>
        <end position="296"/>
    </location>
</feature>
<feature type="region of interest" description="Disordered" evidence="1">
    <location>
        <begin position="261"/>
        <end position="321"/>
    </location>
</feature>
<keyword evidence="2" id="KW-1133">Transmembrane helix</keyword>
<evidence type="ECO:0000313" key="5">
    <source>
        <dbReference type="Proteomes" id="UP001174694"/>
    </source>
</evidence>
<name>A0AA38VX16_9PEZI</name>
<keyword evidence="5" id="KW-1185">Reference proteome</keyword>
<protein>
    <submittedName>
        <fullName evidence="4">RNA polymerase II transcription initiation/nucleotide excision repair factor TFIIH</fullName>
    </submittedName>
</protein>
<proteinExistence type="predicted"/>
<evidence type="ECO:0000256" key="1">
    <source>
        <dbReference type="SAM" id="MobiDB-lite"/>
    </source>
</evidence>
<reference evidence="4" key="1">
    <citation type="submission" date="2022-07" db="EMBL/GenBank/DDBJ databases">
        <title>Fungi with potential for degradation of polypropylene.</title>
        <authorList>
            <person name="Gostincar C."/>
        </authorList>
    </citation>
    <scope>NUCLEOTIDE SEQUENCE</scope>
    <source>
        <strain evidence="4">EXF-13308</strain>
    </source>
</reference>
<feature type="compositionally biased region" description="Polar residues" evidence="1">
    <location>
        <begin position="208"/>
        <end position="217"/>
    </location>
</feature>
<keyword evidence="2" id="KW-0812">Transmembrane</keyword>
<feature type="signal peptide" evidence="3">
    <location>
        <begin position="1"/>
        <end position="25"/>
    </location>
</feature>
<dbReference type="Proteomes" id="UP001174694">
    <property type="component" value="Unassembled WGS sequence"/>
</dbReference>
<accession>A0AA38VX16</accession>
<evidence type="ECO:0000256" key="3">
    <source>
        <dbReference type="SAM" id="SignalP"/>
    </source>
</evidence>